<evidence type="ECO:0008006" key="3">
    <source>
        <dbReference type="Google" id="ProtNLM"/>
    </source>
</evidence>
<keyword evidence="2" id="KW-1185">Reference proteome</keyword>
<dbReference type="Pfam" id="PF14281">
    <property type="entry name" value="PDDEXK_4"/>
    <property type="match status" value="1"/>
</dbReference>
<dbReference type="Proteomes" id="UP000198902">
    <property type="component" value="Unassembled WGS sequence"/>
</dbReference>
<accession>A0A0D6JME5</accession>
<dbReference type="InterPro" id="IPR011856">
    <property type="entry name" value="tRNA_endonuc-like_dom_sf"/>
</dbReference>
<sequence>MDETDHRAQLEDLQRELDNIERPPETTLEILGQSRVEQRWEELLVYFLDSTNPHGFDTDVLRAFLRALYSHGDTSMSGPLRNLENVEVSSQVSTGNGIFDILLRQPDEWFVCIELKVDSPETNAQTERYAEATRLGNLDTRQHSGTDEYVYIAPEEAPASVSEDFVDISWEHIVAELETVLTDGFGKYPSKSSAQLADFIDTIQLELNMGDINQISEETVLYTEYAETINRVQDAFERDKERLYNSLEETFFAEFGHDEWASNTRPNTYIQLYKPEWRDIGSGTNIEYEPHLSLNQKQPTIRLRLDIEHTGKDEIREKLSARVSQEAFEDAGWEYVNGAYALVAKTVSLDIENPQASVQEAIEELQQLHGLVGEPIEEILNEYTESQA</sequence>
<proteinExistence type="predicted"/>
<dbReference type="GO" id="GO:0003676">
    <property type="term" value="F:nucleic acid binding"/>
    <property type="evidence" value="ECO:0007669"/>
    <property type="project" value="InterPro"/>
</dbReference>
<organism evidence="1 2">
    <name type="scientific">Haloferax massiliensis</name>
    <dbReference type="NCBI Taxonomy" id="1476858"/>
    <lineage>
        <taxon>Archaea</taxon>
        <taxon>Methanobacteriati</taxon>
        <taxon>Methanobacteriota</taxon>
        <taxon>Stenosarchaea group</taxon>
        <taxon>Halobacteria</taxon>
        <taxon>Halobacteriales</taxon>
        <taxon>Haloferacaceae</taxon>
        <taxon>Haloferax</taxon>
    </lineage>
</organism>
<evidence type="ECO:0000313" key="2">
    <source>
        <dbReference type="Proteomes" id="UP000198902"/>
    </source>
</evidence>
<gene>
    <name evidence="1" type="ORF">BN996_00489</name>
</gene>
<dbReference type="Gene3D" id="3.40.1350.10">
    <property type="match status" value="1"/>
</dbReference>
<dbReference type="OrthoDB" id="328941at2157"/>
<dbReference type="AlphaFoldDB" id="A0A0D6JME5"/>
<dbReference type="EMBL" id="CSTE01000001">
    <property type="protein sequence ID" value="CQR49034.1"/>
    <property type="molecule type" value="Genomic_DNA"/>
</dbReference>
<dbReference type="RefSeq" id="WP_089777002.1">
    <property type="nucleotide sequence ID" value="NZ_CABLRR010000001.1"/>
</dbReference>
<reference evidence="2" key="1">
    <citation type="submission" date="2015-03" db="EMBL/GenBank/DDBJ databases">
        <authorList>
            <person name="Urmite Genomes"/>
        </authorList>
    </citation>
    <scope>NUCLEOTIDE SEQUENCE [LARGE SCALE GENOMIC DNA]</scope>
    <source>
        <strain evidence="2">Arc-Hr</strain>
    </source>
</reference>
<name>A0A0D6JME5_9EURY</name>
<protein>
    <recommendedName>
        <fullName evidence="3">PD-(D/E)XK nuclease superfamily protein</fullName>
    </recommendedName>
</protein>
<evidence type="ECO:0000313" key="1">
    <source>
        <dbReference type="EMBL" id="CQR49034.1"/>
    </source>
</evidence>
<dbReference type="InterPro" id="IPR029470">
    <property type="entry name" value="PDDEXK_4"/>
</dbReference>